<sequence length="579" mass="63579">MFKKLSVKITAILILVMVVIMTAFTVYFVRSRGAAREEELLARGRIEALTGAKMAEQILAEAIRSGALTEGDVFDEKYVPIPGTDPPKYHTRYDRYLDTELQKILDEYLRDDQVVFAVLVDRNDYIPTHNSRYSQPLTGDRDKDRLNNRTKRIFNDEVGMAASKNRQELLKQVYTRDTGEVMWDISVPVFVNGKHWGAFRLGYSMTKTHQHVAAVRNEIIIGMAVLLLITSLTIFLVLGHYLSPLQKLTDTARRIAGGNLDEEIPVESDDEIGTLAEAFNTMTTGIVKNLKGEIEKSSRLLSSIKEAIVHLSTSANEMMAISAQQSSGAAQQATAVQEVTTTSEEIAITAKQITDNARSVESMAEETIRSCTAGSLEVTNATDGMRRVREQVQGIAESMLKLGENSQKIGGIVGIIDEISDQTNLLALNAAIEAAGAGEAGKRFAIVAQEVKRLAERTVEATRQINGLIEEIQKATNTTIIVTEEGTKAVDAAGALVDKVQISFGDILRMVEETGRAAKEITFSTQQQTSACEQMAETMAEVRDVAQQVAASAEETEKAVAEIIELTERLKDLSEEEGK</sequence>
<keyword evidence="5" id="KW-0472">Membrane</keyword>
<evidence type="ECO:0000313" key="9">
    <source>
        <dbReference type="Proteomes" id="UP000057609"/>
    </source>
</evidence>
<gene>
    <name evidence="8" type="ORF">GPICK_00270</name>
</gene>
<evidence type="ECO:0000256" key="5">
    <source>
        <dbReference type="SAM" id="Phobius"/>
    </source>
</evidence>
<protein>
    <submittedName>
        <fullName evidence="8">Chemotaxis protein</fullName>
    </submittedName>
</protein>
<proteinExistence type="inferred from homology"/>
<dbReference type="InterPro" id="IPR029151">
    <property type="entry name" value="Sensor-like_sf"/>
</dbReference>
<dbReference type="Pfam" id="PF00015">
    <property type="entry name" value="MCPsignal"/>
    <property type="match status" value="1"/>
</dbReference>
<dbReference type="RefSeq" id="WP_039739431.1">
    <property type="nucleotide sequence ID" value="NZ_CP009788.1"/>
</dbReference>
<dbReference type="InterPro" id="IPR003660">
    <property type="entry name" value="HAMP_dom"/>
</dbReference>
<evidence type="ECO:0000313" key="8">
    <source>
        <dbReference type="EMBL" id="AJE02013.1"/>
    </source>
</evidence>
<comment type="similarity">
    <text evidence="2">Belongs to the methyl-accepting chemotaxis (MCP) protein family.</text>
</comment>
<dbReference type="OrthoDB" id="9791237at2"/>
<evidence type="ECO:0000256" key="2">
    <source>
        <dbReference type="ARBA" id="ARBA00029447"/>
    </source>
</evidence>
<dbReference type="SUPFAM" id="SSF103190">
    <property type="entry name" value="Sensory domain-like"/>
    <property type="match status" value="1"/>
</dbReference>
<dbReference type="Gene3D" id="1.10.287.950">
    <property type="entry name" value="Methyl-accepting chemotaxis protein"/>
    <property type="match status" value="1"/>
</dbReference>
<feature type="domain" description="HAMP" evidence="7">
    <location>
        <begin position="239"/>
        <end position="291"/>
    </location>
</feature>
<organism evidence="8 9">
    <name type="scientific">Geobacter pickeringii</name>
    <dbReference type="NCBI Taxonomy" id="345632"/>
    <lineage>
        <taxon>Bacteria</taxon>
        <taxon>Pseudomonadati</taxon>
        <taxon>Thermodesulfobacteriota</taxon>
        <taxon>Desulfuromonadia</taxon>
        <taxon>Geobacterales</taxon>
        <taxon>Geobacteraceae</taxon>
        <taxon>Geobacter</taxon>
    </lineage>
</organism>
<dbReference type="EMBL" id="CP009788">
    <property type="protein sequence ID" value="AJE02013.1"/>
    <property type="molecule type" value="Genomic_DNA"/>
</dbReference>
<dbReference type="PANTHER" id="PTHR32089:SF112">
    <property type="entry name" value="LYSOZYME-LIKE PROTEIN-RELATED"/>
    <property type="match status" value="1"/>
</dbReference>
<dbReference type="PANTHER" id="PTHR32089">
    <property type="entry name" value="METHYL-ACCEPTING CHEMOTAXIS PROTEIN MCPB"/>
    <property type="match status" value="1"/>
</dbReference>
<dbReference type="KEGG" id="gpi:GPICK_00270"/>
<evidence type="ECO:0000256" key="4">
    <source>
        <dbReference type="SAM" id="Coils"/>
    </source>
</evidence>
<feature type="transmembrane region" description="Helical" evidence="5">
    <location>
        <begin position="219"/>
        <end position="242"/>
    </location>
</feature>
<keyword evidence="1 3" id="KW-0807">Transducer</keyword>
<evidence type="ECO:0000259" key="6">
    <source>
        <dbReference type="PROSITE" id="PS50111"/>
    </source>
</evidence>
<dbReference type="Proteomes" id="UP000057609">
    <property type="component" value="Chromosome"/>
</dbReference>
<name>A0A0B5B676_9BACT</name>
<evidence type="ECO:0000256" key="1">
    <source>
        <dbReference type="ARBA" id="ARBA00023224"/>
    </source>
</evidence>
<evidence type="ECO:0000259" key="7">
    <source>
        <dbReference type="PROSITE" id="PS50885"/>
    </source>
</evidence>
<dbReference type="PROSITE" id="PS50885">
    <property type="entry name" value="HAMP"/>
    <property type="match status" value="1"/>
</dbReference>
<dbReference type="GO" id="GO:0007165">
    <property type="term" value="P:signal transduction"/>
    <property type="evidence" value="ECO:0007669"/>
    <property type="project" value="UniProtKB-KW"/>
</dbReference>
<keyword evidence="5" id="KW-0812">Transmembrane</keyword>
<feature type="transmembrane region" description="Helical" evidence="5">
    <location>
        <begin position="6"/>
        <end position="29"/>
    </location>
</feature>
<keyword evidence="4" id="KW-0175">Coiled coil</keyword>
<feature type="domain" description="Methyl-accepting transducer" evidence="6">
    <location>
        <begin position="307"/>
        <end position="543"/>
    </location>
</feature>
<dbReference type="Gene3D" id="1.10.8.500">
    <property type="entry name" value="HAMP domain in histidine kinase"/>
    <property type="match status" value="1"/>
</dbReference>
<dbReference type="CDD" id="cd06225">
    <property type="entry name" value="HAMP"/>
    <property type="match status" value="1"/>
</dbReference>
<dbReference type="SMART" id="SM00304">
    <property type="entry name" value="HAMP"/>
    <property type="match status" value="1"/>
</dbReference>
<dbReference type="HOGENOM" id="CLU_000445_107_27_7"/>
<keyword evidence="5" id="KW-1133">Transmembrane helix</keyword>
<evidence type="ECO:0000256" key="3">
    <source>
        <dbReference type="PROSITE-ProRule" id="PRU00284"/>
    </source>
</evidence>
<dbReference type="GO" id="GO:0016020">
    <property type="term" value="C:membrane"/>
    <property type="evidence" value="ECO:0007669"/>
    <property type="project" value="InterPro"/>
</dbReference>
<keyword evidence="9" id="KW-1185">Reference proteome</keyword>
<dbReference type="SUPFAM" id="SSF58104">
    <property type="entry name" value="Methyl-accepting chemotaxis protein (MCP) signaling domain"/>
    <property type="match status" value="1"/>
</dbReference>
<reference evidence="8 9" key="1">
    <citation type="journal article" date="2015" name="Genome Announc.">
        <title>Complete Genome of Geobacter pickeringii G13T, a Metal-Reducing Isolate from Sedimentary Kaolin Deposits.</title>
        <authorList>
            <person name="Badalamenti J.P."/>
            <person name="Bond D.R."/>
        </authorList>
    </citation>
    <scope>NUCLEOTIDE SEQUENCE [LARGE SCALE GENOMIC DNA]</scope>
    <source>
        <strain evidence="8 9">G13</strain>
    </source>
</reference>
<dbReference type="AlphaFoldDB" id="A0A0B5B676"/>
<dbReference type="InterPro" id="IPR004089">
    <property type="entry name" value="MCPsignal_dom"/>
</dbReference>
<dbReference type="Pfam" id="PF00672">
    <property type="entry name" value="HAMP"/>
    <property type="match status" value="1"/>
</dbReference>
<dbReference type="STRING" id="345632.GPICK_00270"/>
<feature type="coiled-coil region" evidence="4">
    <location>
        <begin position="451"/>
        <end position="478"/>
    </location>
</feature>
<dbReference type="SMART" id="SM00283">
    <property type="entry name" value="MA"/>
    <property type="match status" value="1"/>
</dbReference>
<accession>A0A0B5B676</accession>
<dbReference type="PROSITE" id="PS50111">
    <property type="entry name" value="CHEMOTAXIS_TRANSDUC_2"/>
    <property type="match status" value="1"/>
</dbReference>